<dbReference type="Proteomes" id="UP000635606">
    <property type="component" value="Unassembled WGS sequence"/>
</dbReference>
<evidence type="ECO:0000313" key="2">
    <source>
        <dbReference type="Proteomes" id="UP000635606"/>
    </source>
</evidence>
<dbReference type="EMBL" id="BOPH01000034">
    <property type="protein sequence ID" value="GIJ67934.1"/>
    <property type="molecule type" value="Genomic_DNA"/>
</dbReference>
<sequence>MRTNAARHGTGVGIVFLRFRTDPPLVGAKVEWVFTVADIDPQAAKVFHIAAQGFHHKLQLTPAGALHAANDSIGRRVTHCGVCLPSNLPSARLSAMAMKDAQLSTQHRNRIKIGIPRLAGTISHAAHYPELVKSCKEGVRERCSPLHVVSA</sequence>
<gene>
    <name evidence="1" type="ORF">Voc01_028510</name>
</gene>
<organism evidence="1 2">
    <name type="scientific">Virgisporangium ochraceum</name>
    <dbReference type="NCBI Taxonomy" id="65505"/>
    <lineage>
        <taxon>Bacteria</taxon>
        <taxon>Bacillati</taxon>
        <taxon>Actinomycetota</taxon>
        <taxon>Actinomycetes</taxon>
        <taxon>Micromonosporales</taxon>
        <taxon>Micromonosporaceae</taxon>
        <taxon>Virgisporangium</taxon>
    </lineage>
</organism>
<dbReference type="AlphaFoldDB" id="A0A8J3ZQ91"/>
<evidence type="ECO:0000313" key="1">
    <source>
        <dbReference type="EMBL" id="GIJ67934.1"/>
    </source>
</evidence>
<protein>
    <submittedName>
        <fullName evidence="1">Uncharacterized protein</fullName>
    </submittedName>
</protein>
<reference evidence="1" key="1">
    <citation type="submission" date="2021-01" db="EMBL/GenBank/DDBJ databases">
        <title>Whole genome shotgun sequence of Virgisporangium ochraceum NBRC 16418.</title>
        <authorList>
            <person name="Komaki H."/>
            <person name="Tamura T."/>
        </authorList>
    </citation>
    <scope>NUCLEOTIDE SEQUENCE</scope>
    <source>
        <strain evidence="1">NBRC 16418</strain>
    </source>
</reference>
<name>A0A8J3ZQ91_9ACTN</name>
<keyword evidence="2" id="KW-1185">Reference proteome</keyword>
<proteinExistence type="predicted"/>
<comment type="caution">
    <text evidence="1">The sequence shown here is derived from an EMBL/GenBank/DDBJ whole genome shotgun (WGS) entry which is preliminary data.</text>
</comment>
<accession>A0A8J3ZQ91</accession>